<evidence type="ECO:0000256" key="1">
    <source>
        <dbReference type="SAM" id="Phobius"/>
    </source>
</evidence>
<accession>A0A6C0CLH2</accession>
<proteinExistence type="predicted"/>
<name>A0A6C0CLH2_9ZZZZ</name>
<dbReference type="AlphaFoldDB" id="A0A6C0CLH2"/>
<keyword evidence="1" id="KW-1133">Transmembrane helix</keyword>
<dbReference type="EMBL" id="MN739454">
    <property type="protein sequence ID" value="QHT05458.1"/>
    <property type="molecule type" value="Genomic_DNA"/>
</dbReference>
<reference evidence="2" key="1">
    <citation type="journal article" date="2020" name="Nature">
        <title>Giant virus diversity and host interactions through global metagenomics.</title>
        <authorList>
            <person name="Schulz F."/>
            <person name="Roux S."/>
            <person name="Paez-Espino D."/>
            <person name="Jungbluth S."/>
            <person name="Walsh D.A."/>
            <person name="Denef V.J."/>
            <person name="McMahon K.D."/>
            <person name="Konstantinidis K.T."/>
            <person name="Eloe-Fadrosh E.A."/>
            <person name="Kyrpides N.C."/>
            <person name="Woyke T."/>
        </authorList>
    </citation>
    <scope>NUCLEOTIDE SEQUENCE</scope>
    <source>
        <strain evidence="2">GVMAG-M-3300021375-17</strain>
    </source>
</reference>
<sequence length="83" mass="10266">MWSFFQFIIFITITIVSIYYGHILFDYAKETFTKPVEKNMYTSHLEKYKQMLQDVQYHETIKQEKIEMENELLDFIEQKIQEK</sequence>
<protein>
    <submittedName>
        <fullName evidence="2">Uncharacterized protein</fullName>
    </submittedName>
</protein>
<organism evidence="2">
    <name type="scientific">viral metagenome</name>
    <dbReference type="NCBI Taxonomy" id="1070528"/>
    <lineage>
        <taxon>unclassified sequences</taxon>
        <taxon>metagenomes</taxon>
        <taxon>organismal metagenomes</taxon>
    </lineage>
</organism>
<keyword evidence="1" id="KW-0472">Membrane</keyword>
<keyword evidence="1" id="KW-0812">Transmembrane</keyword>
<feature type="transmembrane region" description="Helical" evidence="1">
    <location>
        <begin position="6"/>
        <end position="25"/>
    </location>
</feature>
<evidence type="ECO:0000313" key="2">
    <source>
        <dbReference type="EMBL" id="QHT05458.1"/>
    </source>
</evidence>